<keyword evidence="8 14" id="KW-0472">Membrane</keyword>
<dbReference type="GO" id="GO:0005778">
    <property type="term" value="C:peroxisomal membrane"/>
    <property type="evidence" value="ECO:0007669"/>
    <property type="project" value="UniProtKB-SubCell"/>
</dbReference>
<evidence type="ECO:0000256" key="9">
    <source>
        <dbReference type="ARBA" id="ARBA00023140"/>
    </source>
</evidence>
<evidence type="ECO:0000256" key="5">
    <source>
        <dbReference type="ARBA" id="ARBA00022927"/>
    </source>
</evidence>
<dbReference type="PANTHER" id="PTHR23058:SF0">
    <property type="entry name" value="PEROXISOMAL MEMBRANE PROTEIN PEX14"/>
    <property type="match status" value="1"/>
</dbReference>
<feature type="region of interest" description="Disordered" evidence="15">
    <location>
        <begin position="97"/>
        <end position="141"/>
    </location>
</feature>
<keyword evidence="4" id="KW-0812">Transmembrane</keyword>
<protein>
    <recommendedName>
        <fullName evidence="10 14">Peroxisomal membrane protein PEX14</fullName>
    </recommendedName>
    <alternativeName>
        <fullName evidence="11 14">Peroxin-14</fullName>
    </alternativeName>
</protein>
<keyword evidence="7" id="KW-0811">Translocation</keyword>
<feature type="domain" description="Peroxisomal membrane protein PEX14 central plants" evidence="17">
    <location>
        <begin position="150"/>
        <end position="268"/>
    </location>
</feature>
<evidence type="ECO:0000313" key="19">
    <source>
        <dbReference type="Proteomes" id="UP001293593"/>
    </source>
</evidence>
<evidence type="ECO:0000256" key="1">
    <source>
        <dbReference type="ARBA" id="ARBA00004549"/>
    </source>
</evidence>
<dbReference type="GO" id="GO:0016560">
    <property type="term" value="P:protein import into peroxisome matrix, docking"/>
    <property type="evidence" value="ECO:0007669"/>
    <property type="project" value="UniProtKB-UniRule"/>
</dbReference>
<keyword evidence="6" id="KW-1133">Transmembrane helix</keyword>
<feature type="compositionally biased region" description="Polar residues" evidence="15">
    <location>
        <begin position="106"/>
        <end position="117"/>
    </location>
</feature>
<name>A0AAE1MEI3_9FABA</name>
<accession>A0AAE1MEI3</accession>
<feature type="compositionally biased region" description="Low complexity" evidence="15">
    <location>
        <begin position="121"/>
        <end position="141"/>
    </location>
</feature>
<dbReference type="Gene3D" id="1.10.10.10">
    <property type="entry name" value="Winged helix-like DNA-binding domain superfamily/Winged helix DNA-binding domain"/>
    <property type="match status" value="1"/>
</dbReference>
<sequence>MSNQSDGPPDGTDDKRQNSGLGAEITQPTNVDQQNATEPVKQSSTTSVFVNSQPMREEQVQNAVKFLSHPKVKGSPVMYRRSFLEQKGLTKEEIDEAFRRVPDSPPSVQTAGVNQDGQVRPSPNVQQQAQPQTLQAAGAPPSSGTLSRYRFHWSHALIAVGLLTASGAGTAVLIKNSILPRLRSWIRKVAIEDEDDQLKRTDSKPMLVEDAAQAAKETAAAAAEMAKVSKEMLASKSEERRYFQAFVSHLDEQVQQMKLMTQAIKRLEGQTIASSGASLSEQEYRVTQGSSKQGFVNGKGEYDLRSVRSSSLPASLEPATAPPPKLYTDMMTTVQSGERPSYSRVQSSYTEEHRTLVNDDELISMANTIRSNGKDPITMARDTIKSNGDEPSPWWQRKNVRIQEIENGYEQNAESGGAQSSEQRPVRRSWVPPQPPPIAMAEAAEAIRRPKPSVPKEPASDDQSLGHSSDTSDEVQRTPQISETEGETEGGSFKYGDNEMHDEEAKHEEQ</sequence>
<reference evidence="18" key="1">
    <citation type="submission" date="2023-10" db="EMBL/GenBank/DDBJ databases">
        <title>Chromosome-level genome of the transformable northern wattle, Acacia crassicarpa.</title>
        <authorList>
            <person name="Massaro I."/>
            <person name="Sinha N.R."/>
            <person name="Poethig S."/>
            <person name="Leichty A.R."/>
        </authorList>
    </citation>
    <scope>NUCLEOTIDE SEQUENCE</scope>
    <source>
        <strain evidence="18">Acra3RX</strain>
        <tissue evidence="18">Leaf</tissue>
    </source>
</reference>
<keyword evidence="5 14" id="KW-0653">Protein transport</keyword>
<keyword evidence="19" id="KW-1185">Reference proteome</keyword>
<keyword evidence="3 14" id="KW-0813">Transport</keyword>
<dbReference type="FunFam" id="1.10.10.10:FF:000217">
    <property type="entry name" value="Peroxisomal membrane protein PEX14"/>
    <property type="match status" value="1"/>
</dbReference>
<dbReference type="InterPro" id="IPR006785">
    <property type="entry name" value="Pex14_N"/>
</dbReference>
<evidence type="ECO:0000256" key="12">
    <source>
        <dbReference type="ARBA" id="ARBA00053920"/>
    </source>
</evidence>
<dbReference type="Pfam" id="PF23020">
    <property type="entry name" value="PEX14-like_2nd"/>
    <property type="match status" value="1"/>
</dbReference>
<organism evidence="18 19">
    <name type="scientific">Acacia crassicarpa</name>
    <name type="common">northern wattle</name>
    <dbReference type="NCBI Taxonomy" id="499986"/>
    <lineage>
        <taxon>Eukaryota</taxon>
        <taxon>Viridiplantae</taxon>
        <taxon>Streptophyta</taxon>
        <taxon>Embryophyta</taxon>
        <taxon>Tracheophyta</taxon>
        <taxon>Spermatophyta</taxon>
        <taxon>Magnoliopsida</taxon>
        <taxon>eudicotyledons</taxon>
        <taxon>Gunneridae</taxon>
        <taxon>Pentapetalae</taxon>
        <taxon>rosids</taxon>
        <taxon>fabids</taxon>
        <taxon>Fabales</taxon>
        <taxon>Fabaceae</taxon>
        <taxon>Caesalpinioideae</taxon>
        <taxon>mimosoid clade</taxon>
        <taxon>Acacieae</taxon>
        <taxon>Acacia</taxon>
    </lineage>
</organism>
<comment type="caution">
    <text evidence="18">The sequence shown here is derived from an EMBL/GenBank/DDBJ whole genome shotgun (WGS) entry which is preliminary data.</text>
</comment>
<keyword evidence="9 14" id="KW-0576">Peroxisome</keyword>
<evidence type="ECO:0000256" key="10">
    <source>
        <dbReference type="ARBA" id="ARBA00029502"/>
    </source>
</evidence>
<dbReference type="Proteomes" id="UP001293593">
    <property type="component" value="Unassembled WGS sequence"/>
</dbReference>
<evidence type="ECO:0000256" key="6">
    <source>
        <dbReference type="ARBA" id="ARBA00022989"/>
    </source>
</evidence>
<dbReference type="Pfam" id="PF04695">
    <property type="entry name" value="Pex14_N"/>
    <property type="match status" value="1"/>
</dbReference>
<dbReference type="EMBL" id="JAWXYG010000012">
    <property type="protein sequence ID" value="KAK4257081.1"/>
    <property type="molecule type" value="Genomic_DNA"/>
</dbReference>
<comment type="function">
    <text evidence="12 14">Component of the PEX13-PEX14 docking complex, a translocon channel that specifically mediates the import of peroxisomal cargo proteins bound to PEX5 receptor. The PEX13-PEX14 docking complex forms a large import pore which can be opened to a diameter of about 9 nm. Mechanistically, PEX5 receptor along with cargo proteins associates with the PEX14 subunit of the PEX13-PEX14 docking complex in the cytosol, leading to the insertion of the receptor into the organelle membrane with the concomitant translocation of the cargo into the peroxisome matrix.</text>
</comment>
<feature type="compositionally biased region" description="Polar residues" evidence="15">
    <location>
        <begin position="277"/>
        <end position="294"/>
    </location>
</feature>
<proteinExistence type="inferred from homology"/>
<dbReference type="AlphaFoldDB" id="A0AAE1MEI3"/>
<dbReference type="InterPro" id="IPR025655">
    <property type="entry name" value="PEX14"/>
</dbReference>
<feature type="region of interest" description="Disordered" evidence="15">
    <location>
        <begin position="277"/>
        <end position="298"/>
    </location>
</feature>
<dbReference type="GO" id="GO:1990429">
    <property type="term" value="C:peroxisomal importomer complex"/>
    <property type="evidence" value="ECO:0007669"/>
    <property type="project" value="TreeGrafter"/>
</dbReference>
<evidence type="ECO:0000256" key="2">
    <source>
        <dbReference type="ARBA" id="ARBA00005443"/>
    </source>
</evidence>
<evidence type="ECO:0000256" key="7">
    <source>
        <dbReference type="ARBA" id="ARBA00023010"/>
    </source>
</evidence>
<dbReference type="PANTHER" id="PTHR23058">
    <property type="entry name" value="PEROXISOMAL MEMBRANE PROTEIN PEX14"/>
    <property type="match status" value="1"/>
</dbReference>
<evidence type="ECO:0000256" key="14">
    <source>
        <dbReference type="RuleBase" id="RU367032"/>
    </source>
</evidence>
<feature type="region of interest" description="Disordered" evidence="15">
    <location>
        <begin position="1"/>
        <end position="54"/>
    </location>
</feature>
<feature type="compositionally biased region" description="Polar residues" evidence="15">
    <location>
        <begin position="410"/>
        <end position="423"/>
    </location>
</feature>
<feature type="region of interest" description="Disordered" evidence="15">
    <location>
        <begin position="410"/>
        <end position="510"/>
    </location>
</feature>
<evidence type="ECO:0000256" key="3">
    <source>
        <dbReference type="ARBA" id="ARBA00022448"/>
    </source>
</evidence>
<dbReference type="InterPro" id="IPR036388">
    <property type="entry name" value="WH-like_DNA-bd_sf"/>
</dbReference>
<feature type="domain" description="Peroxisome membrane anchor protein Pex14p N-terminal" evidence="16">
    <location>
        <begin position="56"/>
        <end position="100"/>
    </location>
</feature>
<evidence type="ECO:0000256" key="13">
    <source>
        <dbReference type="ARBA" id="ARBA00064754"/>
    </source>
</evidence>
<evidence type="ECO:0000256" key="15">
    <source>
        <dbReference type="SAM" id="MobiDB-lite"/>
    </source>
</evidence>
<dbReference type="InterPro" id="IPR054154">
    <property type="entry name" value="PEX14-like_M_plants"/>
</dbReference>
<feature type="compositionally biased region" description="Polar residues" evidence="15">
    <location>
        <begin position="26"/>
        <end position="54"/>
    </location>
</feature>
<evidence type="ECO:0000256" key="8">
    <source>
        <dbReference type="ARBA" id="ARBA00023136"/>
    </source>
</evidence>
<evidence type="ECO:0000256" key="11">
    <source>
        <dbReference type="ARBA" id="ARBA00029691"/>
    </source>
</evidence>
<evidence type="ECO:0000256" key="4">
    <source>
        <dbReference type="ARBA" id="ARBA00022692"/>
    </source>
</evidence>
<dbReference type="GO" id="GO:0005102">
    <property type="term" value="F:signaling receptor binding"/>
    <property type="evidence" value="ECO:0007669"/>
    <property type="project" value="TreeGrafter"/>
</dbReference>
<evidence type="ECO:0000313" key="18">
    <source>
        <dbReference type="EMBL" id="KAK4257081.1"/>
    </source>
</evidence>
<comment type="similarity">
    <text evidence="2 14">Belongs to the peroxin-14 family.</text>
</comment>
<gene>
    <name evidence="18" type="ORF">QN277_006715</name>
</gene>
<comment type="subunit">
    <text evidence="13">Interacts with PEX13; forming the PEX13-PEX14 docking complex. Interacts with PEX5 (via WxxxF/Y motifs).</text>
</comment>
<evidence type="ECO:0000259" key="17">
    <source>
        <dbReference type="Pfam" id="PF23020"/>
    </source>
</evidence>
<evidence type="ECO:0000259" key="16">
    <source>
        <dbReference type="Pfam" id="PF04695"/>
    </source>
</evidence>
<comment type="subcellular location">
    <subcellularLocation>
        <location evidence="1">Peroxisome membrane</location>
        <topology evidence="1">Single-pass membrane protein</topology>
    </subcellularLocation>
</comment>
<feature type="compositionally biased region" description="Basic and acidic residues" evidence="15">
    <location>
        <begin position="496"/>
        <end position="510"/>
    </location>
</feature>